<dbReference type="EMBL" id="HBHJ01020080">
    <property type="protein sequence ID" value="CAD9695866.1"/>
    <property type="molecule type" value="Transcribed_RNA"/>
</dbReference>
<proteinExistence type="predicted"/>
<sequence>MYRILELVPHGPVSHSFLPWRFHRVGLSRGAGAAFHGSSSSEADCGGCRTATTFMYSSRLHDQQPWDLEHDATSLELQTGRLDDARSVPSSPSDVSHRWNNTTTAATRRLTGVGGGGKDGANAEASHSQNDDFVRVTLLPWKESQYQRDAMRRPLHFTVTCRREDVSVSSHWGLRSSSSSSSSSPSRATAHGT</sequence>
<feature type="region of interest" description="Disordered" evidence="1">
    <location>
        <begin position="169"/>
        <end position="193"/>
    </location>
</feature>
<evidence type="ECO:0000313" key="2">
    <source>
        <dbReference type="EMBL" id="CAD9695866.1"/>
    </source>
</evidence>
<dbReference type="AlphaFoldDB" id="A0A6U1ARW5"/>
<evidence type="ECO:0000313" key="3">
    <source>
        <dbReference type="EMBL" id="CAD9695869.1"/>
    </source>
</evidence>
<dbReference type="EMBL" id="HBHJ01020082">
    <property type="protein sequence ID" value="CAD9695869.1"/>
    <property type="molecule type" value="Transcribed_RNA"/>
</dbReference>
<organism evidence="2">
    <name type="scientific">Rhizochromulina marina</name>
    <dbReference type="NCBI Taxonomy" id="1034831"/>
    <lineage>
        <taxon>Eukaryota</taxon>
        <taxon>Sar</taxon>
        <taxon>Stramenopiles</taxon>
        <taxon>Ochrophyta</taxon>
        <taxon>Dictyochophyceae</taxon>
        <taxon>Rhizochromulinales</taxon>
        <taxon>Rhizochromulina</taxon>
    </lineage>
</organism>
<feature type="compositionally biased region" description="Low complexity" evidence="1">
    <location>
        <begin position="169"/>
        <end position="186"/>
    </location>
</feature>
<protein>
    <submittedName>
        <fullName evidence="2">Uncharacterized protein</fullName>
    </submittedName>
</protein>
<name>A0A6U1ARW5_9STRA</name>
<accession>A0A6U1ARW5</accession>
<feature type="compositionally biased region" description="Low complexity" evidence="1">
    <location>
        <begin position="98"/>
        <end position="111"/>
    </location>
</feature>
<reference evidence="2" key="1">
    <citation type="submission" date="2021-01" db="EMBL/GenBank/DDBJ databases">
        <authorList>
            <person name="Corre E."/>
            <person name="Pelletier E."/>
            <person name="Niang G."/>
            <person name="Scheremetjew M."/>
            <person name="Finn R."/>
            <person name="Kale V."/>
            <person name="Holt S."/>
            <person name="Cochrane G."/>
            <person name="Meng A."/>
            <person name="Brown T."/>
            <person name="Cohen L."/>
        </authorList>
    </citation>
    <scope>NUCLEOTIDE SEQUENCE</scope>
    <source>
        <strain evidence="2">CCMP1243</strain>
    </source>
</reference>
<feature type="region of interest" description="Disordered" evidence="1">
    <location>
        <begin position="83"/>
        <end position="128"/>
    </location>
</feature>
<gene>
    <name evidence="2" type="ORF">RMAR1173_LOCUS13311</name>
    <name evidence="3" type="ORF">RMAR1173_LOCUS13312</name>
</gene>
<evidence type="ECO:0000256" key="1">
    <source>
        <dbReference type="SAM" id="MobiDB-lite"/>
    </source>
</evidence>